<dbReference type="Proteomes" id="UP000813461">
    <property type="component" value="Unassembled WGS sequence"/>
</dbReference>
<dbReference type="EMBL" id="JAGMVJ010000011">
    <property type="protein sequence ID" value="KAH7086529.1"/>
    <property type="molecule type" value="Genomic_DNA"/>
</dbReference>
<gene>
    <name evidence="1" type="ORF">FB567DRAFT_444307</name>
</gene>
<evidence type="ECO:0000313" key="2">
    <source>
        <dbReference type="Proteomes" id="UP000813461"/>
    </source>
</evidence>
<evidence type="ECO:0000313" key="1">
    <source>
        <dbReference type="EMBL" id="KAH7086529.1"/>
    </source>
</evidence>
<dbReference type="Gene3D" id="1.10.510.10">
    <property type="entry name" value="Transferase(Phosphotransferase) domain 1"/>
    <property type="match status" value="1"/>
</dbReference>
<proteinExistence type="predicted"/>
<accession>A0A8K0VXL9</accession>
<keyword evidence="2" id="KW-1185">Reference proteome</keyword>
<reference evidence="1" key="1">
    <citation type="journal article" date="2021" name="Nat. Commun.">
        <title>Genetic determinants of endophytism in the Arabidopsis root mycobiome.</title>
        <authorList>
            <person name="Mesny F."/>
            <person name="Miyauchi S."/>
            <person name="Thiergart T."/>
            <person name="Pickel B."/>
            <person name="Atanasova L."/>
            <person name="Karlsson M."/>
            <person name="Huettel B."/>
            <person name="Barry K.W."/>
            <person name="Haridas S."/>
            <person name="Chen C."/>
            <person name="Bauer D."/>
            <person name="Andreopoulos W."/>
            <person name="Pangilinan J."/>
            <person name="LaButti K."/>
            <person name="Riley R."/>
            <person name="Lipzen A."/>
            <person name="Clum A."/>
            <person name="Drula E."/>
            <person name="Henrissat B."/>
            <person name="Kohler A."/>
            <person name="Grigoriev I.V."/>
            <person name="Martin F.M."/>
            <person name="Hacquard S."/>
        </authorList>
    </citation>
    <scope>NUCLEOTIDE SEQUENCE</scope>
    <source>
        <strain evidence="1">MPI-SDFR-AT-0120</strain>
    </source>
</reference>
<protein>
    <submittedName>
        <fullName evidence="1">Uncharacterized protein</fullName>
    </submittedName>
</protein>
<dbReference type="AlphaFoldDB" id="A0A8K0VXL9"/>
<dbReference type="InterPro" id="IPR011009">
    <property type="entry name" value="Kinase-like_dom_sf"/>
</dbReference>
<dbReference type="OrthoDB" id="5401170at2759"/>
<sequence>MATETALEHKKTILLCPTDSQTKGIRQGFLNTVIRLSDGSSWKLVNSLSHAKYQQMQPPFEAREVFESVCVHDPNEIHSGAGSAIVKVKFQIKGCEEALKEIETEICSDRAKLAEESDPKRRRFLLRELEIGERMLYNATHPITTPNGDTLKEVQALQKFHDTQCATTPHSLDVVGDWQPPGVDRLGMPWGFSIFIVMTKVPGERVTSELLKNMTLDERNEVRASFKKAIMEVWKRGFCPDDCAMRNLMWDKETRTCYIVDFEDYSKVNIKDPEAWWEDRYYQNWEIDEETLARYWSY</sequence>
<comment type="caution">
    <text evidence="1">The sequence shown here is derived from an EMBL/GenBank/DDBJ whole genome shotgun (WGS) entry which is preliminary data.</text>
</comment>
<dbReference type="SUPFAM" id="SSF56112">
    <property type="entry name" value="Protein kinase-like (PK-like)"/>
    <property type="match status" value="1"/>
</dbReference>
<organism evidence="1 2">
    <name type="scientific">Paraphoma chrysanthemicola</name>
    <dbReference type="NCBI Taxonomy" id="798071"/>
    <lineage>
        <taxon>Eukaryota</taxon>
        <taxon>Fungi</taxon>
        <taxon>Dikarya</taxon>
        <taxon>Ascomycota</taxon>
        <taxon>Pezizomycotina</taxon>
        <taxon>Dothideomycetes</taxon>
        <taxon>Pleosporomycetidae</taxon>
        <taxon>Pleosporales</taxon>
        <taxon>Pleosporineae</taxon>
        <taxon>Phaeosphaeriaceae</taxon>
        <taxon>Paraphoma</taxon>
    </lineage>
</organism>
<name>A0A8K0VXL9_9PLEO</name>